<proteinExistence type="predicted"/>
<evidence type="ECO:0000313" key="1">
    <source>
        <dbReference type="EMBL" id="EEG52029.1"/>
    </source>
</evidence>
<dbReference type="HOGENOM" id="CLU_038544_0_0_9"/>
<dbReference type="EMBL" id="ACCJ01000492">
    <property type="protein sequence ID" value="EEG52029.1"/>
    <property type="molecule type" value="Genomic_DNA"/>
</dbReference>
<organism evidence="1 2">
    <name type="scientific">[Clostridium] asparagiforme DSM 15981</name>
    <dbReference type="NCBI Taxonomy" id="518636"/>
    <lineage>
        <taxon>Bacteria</taxon>
        <taxon>Bacillati</taxon>
        <taxon>Bacillota</taxon>
        <taxon>Clostridia</taxon>
        <taxon>Lachnospirales</taxon>
        <taxon>Lachnospiraceae</taxon>
        <taxon>Enterocloster</taxon>
    </lineage>
</organism>
<evidence type="ECO:0000313" key="2">
    <source>
        <dbReference type="Proteomes" id="UP000004756"/>
    </source>
</evidence>
<comment type="caution">
    <text evidence="1">The sequence shown here is derived from an EMBL/GenBank/DDBJ whole genome shotgun (WGS) entry which is preliminary data.</text>
</comment>
<reference evidence="1 2" key="1">
    <citation type="submission" date="2009-02" db="EMBL/GenBank/DDBJ databases">
        <title>Draft genome sequence of Clostridium asparagiforme (DSM 15981).</title>
        <authorList>
            <person name="Sudarsanam P."/>
            <person name="Ley R."/>
            <person name="Guruge J."/>
            <person name="Turnbaugh P.J."/>
            <person name="Mahowald M."/>
            <person name="Liep D."/>
            <person name="Gordon J."/>
        </authorList>
    </citation>
    <scope>NUCLEOTIDE SEQUENCE [LARGE SCALE GENOMIC DNA]</scope>
    <source>
        <strain evidence="1 2">DSM 15981</strain>
    </source>
</reference>
<gene>
    <name evidence="1" type="ORF">CLOSTASPAR_05917</name>
</gene>
<accession>C0D9G7</accession>
<sequence length="502" mass="56832">MLYWFYEKGRSEIMKSLYQLIHRSLTPEGLLPEDFSLPKPDGNQIHFADGAMDGITIFHTANGEADTGLLEQAVCAANRDRMEEAQGLVREFCETGHMIGAIDGIQQYIIDHQKELAAGKIFRLGEELMFGGTHPEAVKFGLALLELFDLNGKEPVKAAVRELACSDEFTIFSLFLMRSWDDPDREIFQAAKKARGWGRIHAVERLNPVDEEMERWLLAEGWDNTVLPAYSALECFQKARCTRILEGNMTREQYGFMTGLMAGLLDEGPVRGISACENPEEVLNAFLRQSGRFELTAADYSVIAQILDYAKEHSLDAAAAVAGELLESQACRAVMQREMEKGESLRLAKRLGMDYAPYAMAAIERDFHRYYHYVDLLMPGEDYAMELIRLFEERLPLEEMACGSADEMGLGEEFENYRILIYMVQHLKDRPGMGVRLIRTALNAPVVNNRNMALTVLEEWGKLRGCPLAECYPELAGLLRELRENEVREDVRNRMDALIGEG</sequence>
<dbReference type="Proteomes" id="UP000004756">
    <property type="component" value="Unassembled WGS sequence"/>
</dbReference>
<name>C0D9G7_9FIRM</name>
<dbReference type="AlphaFoldDB" id="C0D9G7"/>
<keyword evidence="2" id="KW-1185">Reference proteome</keyword>
<protein>
    <submittedName>
        <fullName evidence="1">Uncharacterized protein</fullName>
    </submittedName>
</protein>